<evidence type="ECO:0000313" key="3">
    <source>
        <dbReference type="Proteomes" id="UP000294200"/>
    </source>
</evidence>
<dbReference type="Gene3D" id="3.40.50.1010">
    <property type="entry name" value="5'-nuclease"/>
    <property type="match status" value="1"/>
</dbReference>
<dbReference type="InterPro" id="IPR021139">
    <property type="entry name" value="NYN"/>
</dbReference>
<keyword evidence="3" id="KW-1185">Reference proteome</keyword>
<evidence type="ECO:0000259" key="1">
    <source>
        <dbReference type="Pfam" id="PF01936"/>
    </source>
</evidence>
<evidence type="ECO:0000313" key="2">
    <source>
        <dbReference type="EMBL" id="TCG04333.1"/>
    </source>
</evidence>
<dbReference type="AlphaFoldDB" id="A0A4R0X2Q6"/>
<organism evidence="2 3">
    <name type="scientific">Paraburkholderia steynii</name>
    <dbReference type="NCBI Taxonomy" id="1245441"/>
    <lineage>
        <taxon>Bacteria</taxon>
        <taxon>Pseudomonadati</taxon>
        <taxon>Pseudomonadota</taxon>
        <taxon>Betaproteobacteria</taxon>
        <taxon>Burkholderiales</taxon>
        <taxon>Burkholderiaceae</taxon>
        <taxon>Paraburkholderia</taxon>
    </lineage>
</organism>
<accession>A0A4R0X2Q6</accession>
<reference evidence="2 3" key="1">
    <citation type="submission" date="2017-02" db="EMBL/GenBank/DDBJ databases">
        <title>Paraburkholderia sophoroidis sp. nov. and Paraburkholderia steynii sp. nov. rhizobial symbionts of the fynbos legume Hypocalyptus sophoroides.</title>
        <authorList>
            <person name="Steenkamp E.T."/>
            <person name="Beukes C.W."/>
            <person name="Van Zyl E."/>
            <person name="Avontuur J."/>
            <person name="Chan W.Y."/>
            <person name="Hassen A."/>
            <person name="Palmer M."/>
            <person name="Mthombeni L."/>
            <person name="Phalane F."/>
            <person name="Sereme K."/>
            <person name="Venter S.N."/>
        </authorList>
    </citation>
    <scope>NUCLEOTIDE SEQUENCE [LARGE SCALE GENOMIC DNA]</scope>
    <source>
        <strain evidence="2 3">HC1.1ba</strain>
    </source>
</reference>
<sequence>MTSISYAVLVDAGFIKRKLGTQARPMDADDFERFIDRVIAHRELQDMRLHRVYVYDAAPLTERVVKPLRGGEINFASQPIAQRSQKLHKALQRKRNVAIRMGDLAFRGWSVKPAKLDWDGEELVIRAADLVPNIQQKAVDMRIGLDIAALTLKKIVQVIVLVTGDTDFIPAMKFARREGAQLYLVPMAHAIRESMYEHADLILDIAPGAADQVGFNPIFEAFSYTRSP</sequence>
<dbReference type="Proteomes" id="UP000294200">
    <property type="component" value="Unassembled WGS sequence"/>
</dbReference>
<gene>
    <name evidence="2" type="ORF">BZM27_41740</name>
</gene>
<dbReference type="EMBL" id="MWML01000264">
    <property type="protein sequence ID" value="TCG04333.1"/>
    <property type="molecule type" value="Genomic_DNA"/>
</dbReference>
<protein>
    <recommendedName>
        <fullName evidence="1">NYN domain-containing protein</fullName>
    </recommendedName>
</protein>
<name>A0A4R0X2Q6_9BURK</name>
<proteinExistence type="predicted"/>
<comment type="caution">
    <text evidence="2">The sequence shown here is derived from an EMBL/GenBank/DDBJ whole genome shotgun (WGS) entry which is preliminary data.</text>
</comment>
<feature type="domain" description="NYN" evidence="1">
    <location>
        <begin position="129"/>
        <end position="185"/>
    </location>
</feature>
<dbReference type="GO" id="GO:0004540">
    <property type="term" value="F:RNA nuclease activity"/>
    <property type="evidence" value="ECO:0007669"/>
    <property type="project" value="InterPro"/>
</dbReference>
<dbReference type="CDD" id="cd18722">
    <property type="entry name" value="PIN_NicB-like"/>
    <property type="match status" value="1"/>
</dbReference>
<dbReference type="Pfam" id="PF01936">
    <property type="entry name" value="NYN"/>
    <property type="match status" value="1"/>
</dbReference>